<keyword evidence="3 6" id="KW-0812">Transmembrane</keyword>
<evidence type="ECO:0000313" key="7">
    <source>
        <dbReference type="EMBL" id="KAI7813340.1"/>
    </source>
</evidence>
<reference evidence="7" key="1">
    <citation type="submission" date="2021-02" db="EMBL/GenBank/DDBJ databases">
        <title>Comparative genomics reveals that relaxation of natural selection precedes convergent phenotypic evolution of cavefish.</title>
        <authorList>
            <person name="Peng Z."/>
        </authorList>
    </citation>
    <scope>NUCLEOTIDE SEQUENCE</scope>
    <source>
        <tissue evidence="7">Muscle</tissue>
    </source>
</reference>
<dbReference type="PANTHER" id="PTHR13999:SF31">
    <property type="entry name" value="IFITM1-RELATED"/>
    <property type="match status" value="1"/>
</dbReference>
<name>A0A9W8CAS5_TRIRA</name>
<evidence type="ECO:0000256" key="3">
    <source>
        <dbReference type="ARBA" id="ARBA00022692"/>
    </source>
</evidence>
<evidence type="ECO:0000256" key="5">
    <source>
        <dbReference type="ARBA" id="ARBA00023136"/>
    </source>
</evidence>
<protein>
    <submittedName>
        <fullName evidence="7">Uncharacterized protein</fullName>
    </submittedName>
</protein>
<dbReference type="PANTHER" id="PTHR13999">
    <property type="entry name" value="INTERFERON INDUCIBLE TRANSMEMBRANE PROTEIN"/>
    <property type="match status" value="1"/>
</dbReference>
<gene>
    <name evidence="7" type="ORF">IRJ41_016658</name>
</gene>
<evidence type="ECO:0000256" key="1">
    <source>
        <dbReference type="ARBA" id="ARBA00004370"/>
    </source>
</evidence>
<dbReference type="Proteomes" id="UP001059041">
    <property type="component" value="Linkage Group LG2"/>
</dbReference>
<keyword evidence="5 6" id="KW-0472">Membrane</keyword>
<evidence type="ECO:0000256" key="4">
    <source>
        <dbReference type="ARBA" id="ARBA00022989"/>
    </source>
</evidence>
<dbReference type="EMBL" id="JAFHDT010000002">
    <property type="protein sequence ID" value="KAI7813340.1"/>
    <property type="molecule type" value="Genomic_DNA"/>
</dbReference>
<dbReference type="InterPro" id="IPR007593">
    <property type="entry name" value="CD225/Dispanin_fam"/>
</dbReference>
<comment type="caution">
    <text evidence="7">The sequence shown here is derived from an EMBL/GenBank/DDBJ whole genome shotgun (WGS) entry which is preliminary data.</text>
</comment>
<feature type="transmembrane region" description="Helical" evidence="6">
    <location>
        <begin position="67"/>
        <end position="90"/>
    </location>
</feature>
<keyword evidence="8" id="KW-1185">Reference proteome</keyword>
<dbReference type="GO" id="GO:0005886">
    <property type="term" value="C:plasma membrane"/>
    <property type="evidence" value="ECO:0007669"/>
    <property type="project" value="TreeGrafter"/>
</dbReference>
<proteinExistence type="inferred from homology"/>
<keyword evidence="4 6" id="KW-1133">Transmembrane helix</keyword>
<sequence length="104" mass="11845">MNMETSVRIPITEQEFNDDIIFSTFNIRCCNPCLALYAFSNSVKARDSRLRGDFTAAKAYGDKARRLNIGAFLLGLISLIAFVVVIFQSVNQPRDVNEPNRYQY</sequence>
<evidence type="ECO:0000256" key="2">
    <source>
        <dbReference type="ARBA" id="ARBA00006843"/>
    </source>
</evidence>
<evidence type="ECO:0000313" key="8">
    <source>
        <dbReference type="Proteomes" id="UP001059041"/>
    </source>
</evidence>
<organism evidence="7 8">
    <name type="scientific">Triplophysa rosa</name>
    <name type="common">Cave loach</name>
    <dbReference type="NCBI Taxonomy" id="992332"/>
    <lineage>
        <taxon>Eukaryota</taxon>
        <taxon>Metazoa</taxon>
        <taxon>Chordata</taxon>
        <taxon>Craniata</taxon>
        <taxon>Vertebrata</taxon>
        <taxon>Euteleostomi</taxon>
        <taxon>Actinopterygii</taxon>
        <taxon>Neopterygii</taxon>
        <taxon>Teleostei</taxon>
        <taxon>Ostariophysi</taxon>
        <taxon>Cypriniformes</taxon>
        <taxon>Nemacheilidae</taxon>
        <taxon>Triplophysa</taxon>
    </lineage>
</organism>
<dbReference type="InterPro" id="IPR051517">
    <property type="entry name" value="IFITM_antiviral_protein"/>
</dbReference>
<dbReference type="Pfam" id="PF04505">
    <property type="entry name" value="CD225"/>
    <property type="match status" value="1"/>
</dbReference>
<comment type="subcellular location">
    <subcellularLocation>
        <location evidence="1">Membrane</location>
    </subcellularLocation>
</comment>
<dbReference type="AlphaFoldDB" id="A0A9W8CAS5"/>
<accession>A0A9W8CAS5</accession>
<evidence type="ECO:0000256" key="6">
    <source>
        <dbReference type="SAM" id="Phobius"/>
    </source>
</evidence>
<comment type="similarity">
    <text evidence="2">Belongs to the CD225/Dispanin family.</text>
</comment>